<dbReference type="PROSITE" id="PS50181">
    <property type="entry name" value="FBOX"/>
    <property type="match status" value="1"/>
</dbReference>
<dbReference type="Pfam" id="PF00646">
    <property type="entry name" value="F-box"/>
    <property type="match status" value="1"/>
</dbReference>
<comment type="caution">
    <text evidence="4">The sequence shown here is derived from an EMBL/GenBank/DDBJ whole genome shotgun (WGS) entry which is preliminary data.</text>
</comment>
<feature type="transmembrane region" description="Helical" evidence="2">
    <location>
        <begin position="300"/>
        <end position="320"/>
    </location>
</feature>
<keyword evidence="2" id="KW-0812">Transmembrane</keyword>
<feature type="transmembrane region" description="Helical" evidence="2">
    <location>
        <begin position="332"/>
        <end position="354"/>
    </location>
</feature>
<dbReference type="SUPFAM" id="SSF81383">
    <property type="entry name" value="F-box domain"/>
    <property type="match status" value="1"/>
</dbReference>
<gene>
    <name evidence="4" type="ORF">DNG_06310</name>
</gene>
<evidence type="ECO:0000313" key="5">
    <source>
        <dbReference type="Proteomes" id="UP001187682"/>
    </source>
</evidence>
<feature type="region of interest" description="Disordered" evidence="1">
    <location>
        <begin position="22"/>
        <end position="89"/>
    </location>
</feature>
<feature type="transmembrane region" description="Helical" evidence="2">
    <location>
        <begin position="366"/>
        <end position="389"/>
    </location>
</feature>
<name>A0AAE8N2I7_9PEZI</name>
<dbReference type="Proteomes" id="UP001187682">
    <property type="component" value="Unassembled WGS sequence"/>
</dbReference>
<organism evidence="4 5">
    <name type="scientific">Cephalotrichum gorgonifer</name>
    <dbReference type="NCBI Taxonomy" id="2041049"/>
    <lineage>
        <taxon>Eukaryota</taxon>
        <taxon>Fungi</taxon>
        <taxon>Dikarya</taxon>
        <taxon>Ascomycota</taxon>
        <taxon>Pezizomycotina</taxon>
        <taxon>Sordariomycetes</taxon>
        <taxon>Hypocreomycetidae</taxon>
        <taxon>Microascales</taxon>
        <taxon>Microascaceae</taxon>
        <taxon>Cephalotrichum</taxon>
    </lineage>
</organism>
<dbReference type="InterPro" id="IPR001810">
    <property type="entry name" value="F-box_dom"/>
</dbReference>
<evidence type="ECO:0000313" key="4">
    <source>
        <dbReference type="EMBL" id="SPO03627.1"/>
    </source>
</evidence>
<reference evidence="4" key="1">
    <citation type="submission" date="2018-03" db="EMBL/GenBank/DDBJ databases">
        <authorList>
            <person name="Guldener U."/>
        </authorList>
    </citation>
    <scope>NUCLEOTIDE SEQUENCE</scope>
</reference>
<sequence length="445" mass="49955">MSSFLPAFERAGEMIEFIARLLRGRRRRHREPPDIEDDAADDAEDQDIDPDYASSSSSSTSISSSSSSTSWDTSTPQAPPQIYPTRPTMPYRTRAVKLLTLPSLRTLSRPQNSPSIPRPPPPSSDIHITSLPPELQVLILRHLSFADIQRLRHTSRFYRSLITKSLLKDIYGPTLDAVLLSHCHICHAHDPSRAAFLYADITDPRYPFCSTCVACAAARDELVAGRRVSMGNFRSAWVCRWCGYPVLSSPAWHQPHFHRRCYSWYGSTLLMYLLLGWVQFCVVVTGAALCFRYFKGERMVLVPCIISFVLAFWPLIVINVRSPVVDKTYTWSALLEAILLGLWIPPTYAIASVAADSTGAVPNSTIATLAFCALNLGFRLLNTLGNIILITNPPLWRRKKPNLSPPTRLLNSVVAFLVFWTYPRAVEQFHHPTDPRGTTHAELGH</sequence>
<keyword evidence="5" id="KW-1185">Reference proteome</keyword>
<feature type="transmembrane region" description="Helical" evidence="2">
    <location>
        <begin position="269"/>
        <end position="294"/>
    </location>
</feature>
<protein>
    <recommendedName>
        <fullName evidence="3">F-box domain-containing protein</fullName>
    </recommendedName>
</protein>
<evidence type="ECO:0000256" key="1">
    <source>
        <dbReference type="SAM" id="MobiDB-lite"/>
    </source>
</evidence>
<dbReference type="InterPro" id="IPR036047">
    <property type="entry name" value="F-box-like_dom_sf"/>
</dbReference>
<dbReference type="EMBL" id="ONZQ02000008">
    <property type="protein sequence ID" value="SPO03627.1"/>
    <property type="molecule type" value="Genomic_DNA"/>
</dbReference>
<keyword evidence="2" id="KW-0472">Membrane</keyword>
<dbReference type="AlphaFoldDB" id="A0AAE8N2I7"/>
<accession>A0AAE8N2I7</accession>
<keyword evidence="2" id="KW-1133">Transmembrane helix</keyword>
<feature type="compositionally biased region" description="Acidic residues" evidence="1">
    <location>
        <begin position="34"/>
        <end position="50"/>
    </location>
</feature>
<proteinExistence type="predicted"/>
<evidence type="ECO:0000259" key="3">
    <source>
        <dbReference type="PROSITE" id="PS50181"/>
    </source>
</evidence>
<feature type="compositionally biased region" description="Low complexity" evidence="1">
    <location>
        <begin position="54"/>
        <end position="75"/>
    </location>
</feature>
<evidence type="ECO:0000256" key="2">
    <source>
        <dbReference type="SAM" id="Phobius"/>
    </source>
</evidence>
<feature type="domain" description="F-box" evidence="3">
    <location>
        <begin position="125"/>
        <end position="170"/>
    </location>
</feature>